<evidence type="ECO:0000313" key="4">
    <source>
        <dbReference type="Proteomes" id="UP001415857"/>
    </source>
</evidence>
<accession>A0AAP0RX31</accession>
<feature type="compositionally biased region" description="Acidic residues" evidence="1">
    <location>
        <begin position="145"/>
        <end position="171"/>
    </location>
</feature>
<reference evidence="3 4" key="1">
    <citation type="journal article" date="2024" name="Plant J.">
        <title>Genome sequences and population genomics reveal climatic adaptation and genomic divergence between two closely related sweetgum species.</title>
        <authorList>
            <person name="Xu W.Q."/>
            <person name="Ren C.Q."/>
            <person name="Zhang X.Y."/>
            <person name="Comes H.P."/>
            <person name="Liu X.H."/>
            <person name="Li Y.G."/>
            <person name="Kettle C.J."/>
            <person name="Jalonen R."/>
            <person name="Gaisberger H."/>
            <person name="Ma Y.Z."/>
            <person name="Qiu Y.X."/>
        </authorList>
    </citation>
    <scope>NUCLEOTIDE SEQUENCE [LARGE SCALE GENOMIC DNA]</scope>
    <source>
        <strain evidence="3">Hangzhou</strain>
    </source>
</reference>
<feature type="compositionally biased region" description="Acidic residues" evidence="1">
    <location>
        <begin position="89"/>
        <end position="102"/>
    </location>
</feature>
<evidence type="ECO:0000256" key="1">
    <source>
        <dbReference type="SAM" id="MobiDB-lite"/>
    </source>
</evidence>
<feature type="compositionally biased region" description="Basic and acidic residues" evidence="1">
    <location>
        <begin position="190"/>
        <end position="209"/>
    </location>
</feature>
<evidence type="ECO:0000313" key="3">
    <source>
        <dbReference type="EMBL" id="KAK9286740.1"/>
    </source>
</evidence>
<dbReference type="PANTHER" id="PTHR33700">
    <property type="entry name" value="MYB-LIKE PROTEIN X"/>
    <property type="match status" value="1"/>
</dbReference>
<feature type="compositionally biased region" description="Polar residues" evidence="1">
    <location>
        <begin position="231"/>
        <end position="246"/>
    </location>
</feature>
<evidence type="ECO:0000256" key="2">
    <source>
        <dbReference type="SAM" id="Phobius"/>
    </source>
</evidence>
<feature type="compositionally biased region" description="Basic and acidic residues" evidence="1">
    <location>
        <begin position="63"/>
        <end position="88"/>
    </location>
</feature>
<dbReference type="AlphaFoldDB" id="A0AAP0RX31"/>
<feature type="compositionally biased region" description="Polar residues" evidence="1">
    <location>
        <begin position="52"/>
        <end position="61"/>
    </location>
</feature>
<dbReference type="Proteomes" id="UP001415857">
    <property type="component" value="Unassembled WGS sequence"/>
</dbReference>
<feature type="region of interest" description="Disordered" evidence="1">
    <location>
        <begin position="43"/>
        <end position="315"/>
    </location>
</feature>
<feature type="compositionally biased region" description="Basic and acidic residues" evidence="1">
    <location>
        <begin position="118"/>
        <end position="129"/>
    </location>
</feature>
<keyword evidence="4" id="KW-1185">Reference proteome</keyword>
<proteinExistence type="predicted"/>
<organism evidence="3 4">
    <name type="scientific">Liquidambar formosana</name>
    <name type="common">Formosan gum</name>
    <dbReference type="NCBI Taxonomy" id="63359"/>
    <lineage>
        <taxon>Eukaryota</taxon>
        <taxon>Viridiplantae</taxon>
        <taxon>Streptophyta</taxon>
        <taxon>Embryophyta</taxon>
        <taxon>Tracheophyta</taxon>
        <taxon>Spermatophyta</taxon>
        <taxon>Magnoliopsida</taxon>
        <taxon>eudicotyledons</taxon>
        <taxon>Gunneridae</taxon>
        <taxon>Pentapetalae</taxon>
        <taxon>Saxifragales</taxon>
        <taxon>Altingiaceae</taxon>
        <taxon>Liquidambar</taxon>
    </lineage>
</organism>
<keyword evidence="2" id="KW-0812">Transmembrane</keyword>
<feature type="transmembrane region" description="Helical" evidence="2">
    <location>
        <begin position="20"/>
        <end position="37"/>
    </location>
</feature>
<dbReference type="PANTHER" id="PTHR33700:SF4">
    <property type="entry name" value="MYB-LIKE PROTEIN X"/>
    <property type="match status" value="1"/>
</dbReference>
<comment type="caution">
    <text evidence="3">The sequence shown here is derived from an EMBL/GenBank/DDBJ whole genome shotgun (WGS) entry which is preliminary data.</text>
</comment>
<feature type="compositionally biased region" description="Polar residues" evidence="1">
    <location>
        <begin position="278"/>
        <end position="315"/>
    </location>
</feature>
<protein>
    <submittedName>
        <fullName evidence="3">Uncharacterized protein</fullName>
    </submittedName>
</protein>
<keyword evidence="2" id="KW-0472">Membrane</keyword>
<dbReference type="EMBL" id="JBBPBK010000004">
    <property type="protein sequence ID" value="KAK9286740.1"/>
    <property type="molecule type" value="Genomic_DNA"/>
</dbReference>
<keyword evidence="2" id="KW-1133">Transmembrane helix</keyword>
<gene>
    <name evidence="3" type="ORF">L1049_015144</name>
</gene>
<sequence>MFRQSPSRNQRSKSFKVKHVLQVCMLLAVCFWLIYQVKHSHDKKKEFDENGSKISAKTQNGEEILRFGRKDLNPLVEEKATNNEKHEEEEVEEEEAGGGEEEENKHEEEEQEEEESKSEDREDEGRGGGDDEIDELDQEKTEGETDREEDFVDEDKEKEEEGDEKESEEKEGEEKEGQLENESSVEDQDHDGGGRNTHEAREEHYKGDDASSAVAHDTQTIGTENEKAILENSNENENMNIVGQENKSNDTDEINVDQKTASLNGGEGEMAEENGNEIISSKSEDSSLQNSRTTTESNDQPEANINSSEASTETPLATVQNGIETVLDSDQAKNATVEVPTTGEGSNLQTTVLEQSSNI</sequence>
<feature type="compositionally biased region" description="Polar residues" evidence="1">
    <location>
        <begin position="343"/>
        <end position="359"/>
    </location>
</feature>
<feature type="region of interest" description="Disordered" evidence="1">
    <location>
        <begin position="327"/>
        <end position="359"/>
    </location>
</feature>
<name>A0AAP0RX31_LIQFO</name>